<comment type="caution">
    <text evidence="1">The sequence shown here is derived from an EMBL/GenBank/DDBJ whole genome shotgun (WGS) entry which is preliminary data.</text>
</comment>
<dbReference type="EMBL" id="JRYB01000001">
    <property type="protein sequence ID" value="OIJ43929.1"/>
    <property type="molecule type" value="Genomic_DNA"/>
</dbReference>
<gene>
    <name evidence="1" type="ORF">LO55_5041</name>
</gene>
<organism evidence="1 2">
    <name type="scientific">Massilia timonae</name>
    <dbReference type="NCBI Taxonomy" id="47229"/>
    <lineage>
        <taxon>Bacteria</taxon>
        <taxon>Pseudomonadati</taxon>
        <taxon>Pseudomonadota</taxon>
        <taxon>Betaproteobacteria</taxon>
        <taxon>Burkholderiales</taxon>
        <taxon>Oxalobacteraceae</taxon>
        <taxon>Telluria group</taxon>
        <taxon>Massilia</taxon>
    </lineage>
</organism>
<sequence length="87" mass="9691">MTQQSMNVCAWCGHFKMKEYPEHAKVGLGRCAARAARVDVIAPFLPWKSLACGRYTPAPNVGDRQAWIEKRQVLEQNTNAAQTTTKG</sequence>
<protein>
    <submittedName>
        <fullName evidence="1">Uncharacterized protein</fullName>
    </submittedName>
</protein>
<name>A0A1S2NG48_9BURK</name>
<dbReference type="AlphaFoldDB" id="A0A1S2NG48"/>
<reference evidence="1 2" key="1">
    <citation type="submission" date="2014-10" db="EMBL/GenBank/DDBJ databases">
        <authorList>
            <person name="Seo M.-J."/>
            <person name="Seok Y.J."/>
            <person name="Cha I.-T."/>
        </authorList>
    </citation>
    <scope>NUCLEOTIDE SEQUENCE [LARGE SCALE GENOMIC DNA]</scope>
    <source>
        <strain evidence="1 2">NEU</strain>
    </source>
</reference>
<proteinExistence type="predicted"/>
<evidence type="ECO:0000313" key="1">
    <source>
        <dbReference type="EMBL" id="OIJ43929.1"/>
    </source>
</evidence>
<evidence type="ECO:0000313" key="2">
    <source>
        <dbReference type="Proteomes" id="UP000180246"/>
    </source>
</evidence>
<accession>A0A1S2NG48</accession>
<dbReference type="Proteomes" id="UP000180246">
    <property type="component" value="Unassembled WGS sequence"/>
</dbReference>